<sequence>MSLDPVGKGRKRWELRWEAPLSAFQRRFQGRLTPGRRLNISR</sequence>
<organism evidence="1 2">
    <name type="scientific">Actinomadura algeriensis</name>
    <dbReference type="NCBI Taxonomy" id="1679523"/>
    <lineage>
        <taxon>Bacteria</taxon>
        <taxon>Bacillati</taxon>
        <taxon>Actinomycetota</taxon>
        <taxon>Actinomycetes</taxon>
        <taxon>Streptosporangiales</taxon>
        <taxon>Thermomonosporaceae</taxon>
        <taxon>Actinomadura</taxon>
    </lineage>
</organism>
<evidence type="ECO:0000313" key="1">
    <source>
        <dbReference type="EMBL" id="MBE1532888.1"/>
    </source>
</evidence>
<dbReference type="Proteomes" id="UP000627838">
    <property type="component" value="Unassembled WGS sequence"/>
</dbReference>
<evidence type="ECO:0000313" key="2">
    <source>
        <dbReference type="Proteomes" id="UP000627838"/>
    </source>
</evidence>
<protein>
    <submittedName>
        <fullName evidence="1">Uncharacterized protein</fullName>
    </submittedName>
</protein>
<dbReference type="EMBL" id="JADBDZ010000001">
    <property type="protein sequence ID" value="MBE1532888.1"/>
    <property type="molecule type" value="Genomic_DNA"/>
</dbReference>
<proteinExistence type="predicted"/>
<reference evidence="1 2" key="1">
    <citation type="submission" date="2020-10" db="EMBL/GenBank/DDBJ databases">
        <title>Sequencing the genomes of 1000 actinobacteria strains.</title>
        <authorList>
            <person name="Klenk H.-P."/>
        </authorList>
    </citation>
    <scope>NUCLEOTIDE SEQUENCE [LARGE SCALE GENOMIC DNA]</scope>
    <source>
        <strain evidence="1 2">DSM 46744</strain>
    </source>
</reference>
<gene>
    <name evidence="1" type="ORF">H4W34_002721</name>
</gene>
<name>A0ABR9JQX5_9ACTN</name>
<comment type="caution">
    <text evidence="1">The sequence shown here is derived from an EMBL/GenBank/DDBJ whole genome shotgun (WGS) entry which is preliminary data.</text>
</comment>
<accession>A0ABR9JQX5</accession>
<dbReference type="RefSeq" id="WP_264085491.1">
    <property type="nucleotide sequence ID" value="NZ_JADBDZ010000001.1"/>
</dbReference>
<keyword evidence="2" id="KW-1185">Reference proteome</keyword>